<dbReference type="Gene3D" id="1.20.1250.20">
    <property type="entry name" value="MFS general substrate transporter like domains"/>
    <property type="match status" value="1"/>
</dbReference>
<dbReference type="InterPro" id="IPR011701">
    <property type="entry name" value="MFS"/>
</dbReference>
<evidence type="ECO:0000256" key="5">
    <source>
        <dbReference type="ARBA" id="ARBA00023136"/>
    </source>
</evidence>
<keyword evidence="3 6" id="KW-0812">Transmembrane</keyword>
<dbReference type="RefSeq" id="WP_113644508.1">
    <property type="nucleotide sequence ID" value="NZ_SWMS01000001.1"/>
</dbReference>
<organism evidence="7 8">
    <name type="scientific">Prauserella endophytica</name>
    <dbReference type="NCBI Taxonomy" id="1592324"/>
    <lineage>
        <taxon>Bacteria</taxon>
        <taxon>Bacillati</taxon>
        <taxon>Actinomycetota</taxon>
        <taxon>Actinomycetes</taxon>
        <taxon>Pseudonocardiales</taxon>
        <taxon>Pseudonocardiaceae</taxon>
        <taxon>Prauserella</taxon>
        <taxon>Prauserella coralliicola group</taxon>
    </lineage>
</organism>
<comment type="subcellular location">
    <subcellularLocation>
        <location evidence="1">Cell membrane</location>
        <topology evidence="1">Multi-pass membrane protein</topology>
    </subcellularLocation>
</comment>
<feature type="transmembrane region" description="Helical" evidence="6">
    <location>
        <begin position="164"/>
        <end position="188"/>
    </location>
</feature>
<comment type="caution">
    <text evidence="7">The sequence shown here is derived from an EMBL/GenBank/DDBJ whole genome shotgun (WGS) entry which is preliminary data.</text>
</comment>
<dbReference type="EMBL" id="SWMS01000001">
    <property type="protein sequence ID" value="TKG73163.1"/>
    <property type="molecule type" value="Genomic_DNA"/>
</dbReference>
<dbReference type="Proteomes" id="UP000309992">
    <property type="component" value="Unassembled WGS sequence"/>
</dbReference>
<keyword evidence="4 6" id="KW-1133">Transmembrane helix</keyword>
<evidence type="ECO:0000256" key="1">
    <source>
        <dbReference type="ARBA" id="ARBA00004651"/>
    </source>
</evidence>
<feature type="transmembrane region" description="Helical" evidence="6">
    <location>
        <begin position="46"/>
        <end position="70"/>
    </location>
</feature>
<dbReference type="SUPFAM" id="SSF103473">
    <property type="entry name" value="MFS general substrate transporter"/>
    <property type="match status" value="1"/>
</dbReference>
<feature type="transmembrane region" description="Helical" evidence="6">
    <location>
        <begin position="12"/>
        <end position="40"/>
    </location>
</feature>
<accession>A0ABY2SBA5</accession>
<feature type="transmembrane region" description="Helical" evidence="6">
    <location>
        <begin position="311"/>
        <end position="337"/>
    </location>
</feature>
<keyword evidence="5 6" id="KW-0472">Membrane</keyword>
<protein>
    <submittedName>
        <fullName evidence="7">MFS transporter</fullName>
    </submittedName>
</protein>
<evidence type="ECO:0000313" key="7">
    <source>
        <dbReference type="EMBL" id="TKG73163.1"/>
    </source>
</evidence>
<evidence type="ECO:0000256" key="2">
    <source>
        <dbReference type="ARBA" id="ARBA00022475"/>
    </source>
</evidence>
<feature type="transmembrane region" description="Helical" evidence="6">
    <location>
        <begin position="82"/>
        <end position="103"/>
    </location>
</feature>
<feature type="transmembrane region" description="Helical" evidence="6">
    <location>
        <begin position="349"/>
        <end position="370"/>
    </location>
</feature>
<dbReference type="Pfam" id="PF07690">
    <property type="entry name" value="MFS_1"/>
    <property type="match status" value="1"/>
</dbReference>
<sequence length="413" mass="42719">MAGGSLGRRFGFLWAAYAVSTFGTRFAFDAFPMIAVLVLGAGPLEVSLLAAAGLAAGAVFAVPLGPVVEFRRKRSVLVVTDLIRFAALSSVAGAFAFGVLTFAQLMVVSVVVASADIAFRAASGAYLKTLLPSEHLLVANGRFEATTWTATALGPPLGGASLGLFGPITTVVVDAVTYLLSAAGISAIGGREPRPGRPVSRPGAGEVLEGWRHIFRHPVLRPLFCNTVLFNGLLLATSPLLAVLMLGELGFPPWQYALALAGPCLGGLVGSWLAPPLVARFGRRPVLLAAGTLRVCWPIGLAFAGPGLGGLVLVLTLQLVMITCIGVFNPVFATFRLDHTPADRVARTLSAWTITSNATVAALTALWGLLAAATSVRAAIAIAGALLLATPLLLPRRATTPSTDRRAAVSTRA</sequence>
<reference evidence="7 8" key="1">
    <citation type="journal article" date="2015" name="Antonie Van Leeuwenhoek">
        <title>Prauserella endophytica sp. nov., an endophytic actinobacterium isolated from Tamarix taklamakanensis.</title>
        <authorList>
            <person name="Liu J.M."/>
            <person name="Habden X."/>
            <person name="Guo L."/>
            <person name="Tuo L."/>
            <person name="Jiang Z.K."/>
            <person name="Liu S.W."/>
            <person name="Liu X.F."/>
            <person name="Chen L."/>
            <person name="Li R.F."/>
            <person name="Zhang Y.Q."/>
            <person name="Sun C.H."/>
        </authorList>
    </citation>
    <scope>NUCLEOTIDE SEQUENCE [LARGE SCALE GENOMIC DNA]</scope>
    <source>
        <strain evidence="7 8">CGMCC 4.7182</strain>
    </source>
</reference>
<proteinExistence type="predicted"/>
<evidence type="ECO:0000313" key="8">
    <source>
        <dbReference type="Proteomes" id="UP000309992"/>
    </source>
</evidence>
<keyword evidence="8" id="KW-1185">Reference proteome</keyword>
<dbReference type="PANTHER" id="PTHR23513:SF6">
    <property type="entry name" value="MAJOR FACILITATOR SUPERFAMILY ASSOCIATED DOMAIN-CONTAINING PROTEIN"/>
    <property type="match status" value="1"/>
</dbReference>
<keyword evidence="2" id="KW-1003">Cell membrane</keyword>
<feature type="transmembrane region" description="Helical" evidence="6">
    <location>
        <begin position="286"/>
        <end position="305"/>
    </location>
</feature>
<dbReference type="InterPro" id="IPR036259">
    <property type="entry name" value="MFS_trans_sf"/>
</dbReference>
<name>A0ABY2SBA5_9PSEU</name>
<evidence type="ECO:0000256" key="4">
    <source>
        <dbReference type="ARBA" id="ARBA00022989"/>
    </source>
</evidence>
<feature type="transmembrane region" description="Helical" evidence="6">
    <location>
        <begin position="223"/>
        <end position="247"/>
    </location>
</feature>
<feature type="transmembrane region" description="Helical" evidence="6">
    <location>
        <begin position="376"/>
        <end position="394"/>
    </location>
</feature>
<evidence type="ECO:0000256" key="3">
    <source>
        <dbReference type="ARBA" id="ARBA00022692"/>
    </source>
</evidence>
<gene>
    <name evidence="7" type="ORF">FCN18_00760</name>
</gene>
<dbReference type="CDD" id="cd06173">
    <property type="entry name" value="MFS_MefA_like"/>
    <property type="match status" value="1"/>
</dbReference>
<evidence type="ECO:0000256" key="6">
    <source>
        <dbReference type="SAM" id="Phobius"/>
    </source>
</evidence>
<feature type="transmembrane region" description="Helical" evidence="6">
    <location>
        <begin position="253"/>
        <end position="274"/>
    </location>
</feature>
<dbReference type="PANTHER" id="PTHR23513">
    <property type="entry name" value="INTEGRAL MEMBRANE EFFLUX PROTEIN-RELATED"/>
    <property type="match status" value="1"/>
</dbReference>